<protein>
    <submittedName>
        <fullName evidence="2">Glycosyltransferase family 2 protein</fullName>
    </submittedName>
</protein>
<dbReference type="RefSeq" id="WP_154576497.1">
    <property type="nucleotide sequence ID" value="NZ_VUMO01000008.1"/>
</dbReference>
<evidence type="ECO:0000313" key="3">
    <source>
        <dbReference type="Proteomes" id="UP000461754"/>
    </source>
</evidence>
<dbReference type="EMBL" id="VUMO01000008">
    <property type="protein sequence ID" value="MSS20117.1"/>
    <property type="molecule type" value="Genomic_DNA"/>
</dbReference>
<sequence>MKESNINGQPYDGIQREIVDGLVSVIMPSWNTAKFIGKSIQSVLKQTYENLELVIVDDCSTDNTDEIVKSFSDPRIRYYKNKKNSGAAVSRNRAIREAKGEWIAFLDSDDLWKPEKLERQIVFMKQNGYVFSYHEYTKIDEEDNPLGIYVSGPEVVDRHRMYNYGYPGCLTFMYSVKAFGLIQIKDIKKNNDYAILLKLCKKADCYLLKENLAEYRIRKKSISHDKLRKKLRSHYDLFHVCDGKPAPVAFWYACWNMFYGIKKKQKYETKI</sequence>
<dbReference type="Pfam" id="PF00535">
    <property type="entry name" value="Glycos_transf_2"/>
    <property type="match status" value="1"/>
</dbReference>
<dbReference type="GO" id="GO:0016758">
    <property type="term" value="F:hexosyltransferase activity"/>
    <property type="evidence" value="ECO:0007669"/>
    <property type="project" value="UniProtKB-ARBA"/>
</dbReference>
<dbReference type="PANTHER" id="PTHR22916">
    <property type="entry name" value="GLYCOSYLTRANSFERASE"/>
    <property type="match status" value="1"/>
</dbReference>
<proteinExistence type="predicted"/>
<name>A0A7X2NGC6_9FIRM</name>
<feature type="domain" description="Glycosyltransferase 2-like" evidence="1">
    <location>
        <begin position="24"/>
        <end position="145"/>
    </location>
</feature>
<keyword evidence="3" id="KW-1185">Reference proteome</keyword>
<evidence type="ECO:0000313" key="2">
    <source>
        <dbReference type="EMBL" id="MSS20117.1"/>
    </source>
</evidence>
<evidence type="ECO:0000259" key="1">
    <source>
        <dbReference type="Pfam" id="PF00535"/>
    </source>
</evidence>
<dbReference type="InterPro" id="IPR001173">
    <property type="entry name" value="Glyco_trans_2-like"/>
</dbReference>
<reference evidence="2 3" key="1">
    <citation type="submission" date="2019-08" db="EMBL/GenBank/DDBJ databases">
        <title>In-depth cultivation of the pig gut microbiome towards novel bacterial diversity and tailored functional studies.</title>
        <authorList>
            <person name="Wylensek D."/>
            <person name="Hitch T.C.A."/>
            <person name="Clavel T."/>
        </authorList>
    </citation>
    <scope>NUCLEOTIDE SEQUENCE [LARGE SCALE GENOMIC DNA]</scope>
    <source>
        <strain evidence="2 3">RF-744-FAT-4</strain>
    </source>
</reference>
<dbReference type="PANTHER" id="PTHR22916:SF3">
    <property type="entry name" value="UDP-GLCNAC:BETAGAL BETA-1,3-N-ACETYLGLUCOSAMINYLTRANSFERASE-LIKE PROTEIN 1"/>
    <property type="match status" value="1"/>
</dbReference>
<dbReference type="SUPFAM" id="SSF53448">
    <property type="entry name" value="Nucleotide-diphospho-sugar transferases"/>
    <property type="match status" value="1"/>
</dbReference>
<keyword evidence="2" id="KW-0808">Transferase</keyword>
<accession>A0A7X2NGC6</accession>
<dbReference type="InterPro" id="IPR029044">
    <property type="entry name" value="Nucleotide-diphossugar_trans"/>
</dbReference>
<dbReference type="Gene3D" id="3.90.550.10">
    <property type="entry name" value="Spore Coat Polysaccharide Biosynthesis Protein SpsA, Chain A"/>
    <property type="match status" value="1"/>
</dbReference>
<gene>
    <name evidence="2" type="ORF">FYJ52_06865</name>
</gene>
<organism evidence="2 3">
    <name type="scientific">Pseudoramibacter porci</name>
    <dbReference type="NCBI Taxonomy" id="2606631"/>
    <lineage>
        <taxon>Bacteria</taxon>
        <taxon>Bacillati</taxon>
        <taxon>Bacillota</taxon>
        <taxon>Clostridia</taxon>
        <taxon>Eubacteriales</taxon>
        <taxon>Eubacteriaceae</taxon>
        <taxon>Pseudoramibacter</taxon>
    </lineage>
</organism>
<dbReference type="AlphaFoldDB" id="A0A7X2NGC6"/>
<dbReference type="Proteomes" id="UP000461754">
    <property type="component" value="Unassembled WGS sequence"/>
</dbReference>
<dbReference type="CDD" id="cd00761">
    <property type="entry name" value="Glyco_tranf_GTA_type"/>
    <property type="match status" value="1"/>
</dbReference>
<comment type="caution">
    <text evidence="2">The sequence shown here is derived from an EMBL/GenBank/DDBJ whole genome shotgun (WGS) entry which is preliminary data.</text>
</comment>